<proteinExistence type="inferred from homology"/>
<evidence type="ECO:0000256" key="3">
    <source>
        <dbReference type="ARBA" id="ARBA00022801"/>
    </source>
</evidence>
<dbReference type="Pfam" id="PF00884">
    <property type="entry name" value="Sulfatase"/>
    <property type="match status" value="1"/>
</dbReference>
<evidence type="ECO:0000256" key="2">
    <source>
        <dbReference type="ARBA" id="ARBA00022723"/>
    </source>
</evidence>
<keyword evidence="3" id="KW-0378">Hydrolase</keyword>
<comment type="similarity">
    <text evidence="1">Belongs to the sulfatase family.</text>
</comment>
<dbReference type="PANTHER" id="PTHR42693:SF53">
    <property type="entry name" value="ENDO-4-O-SULFATASE"/>
    <property type="match status" value="1"/>
</dbReference>
<gene>
    <name evidence="6" type="ORF">SAMN05443144_1143</name>
</gene>
<organism evidence="6 7">
    <name type="scientific">Fodinibius roseus</name>
    <dbReference type="NCBI Taxonomy" id="1194090"/>
    <lineage>
        <taxon>Bacteria</taxon>
        <taxon>Pseudomonadati</taxon>
        <taxon>Balneolota</taxon>
        <taxon>Balneolia</taxon>
        <taxon>Balneolales</taxon>
        <taxon>Balneolaceae</taxon>
        <taxon>Fodinibius</taxon>
    </lineage>
</organism>
<evidence type="ECO:0000313" key="6">
    <source>
        <dbReference type="EMBL" id="SHF84210.1"/>
    </source>
</evidence>
<dbReference type="InterPro" id="IPR017850">
    <property type="entry name" value="Alkaline_phosphatase_core_sf"/>
</dbReference>
<dbReference type="GO" id="GO:0046872">
    <property type="term" value="F:metal ion binding"/>
    <property type="evidence" value="ECO:0007669"/>
    <property type="project" value="UniProtKB-KW"/>
</dbReference>
<dbReference type="PANTHER" id="PTHR42693">
    <property type="entry name" value="ARYLSULFATASE FAMILY MEMBER"/>
    <property type="match status" value="1"/>
</dbReference>
<dbReference type="PROSITE" id="PS00149">
    <property type="entry name" value="SULFATASE_2"/>
    <property type="match status" value="1"/>
</dbReference>
<sequence length="446" mass="51749">MIGACSDNRESPNFIIVYTDDQRFDALGANDNTNILTPSLDSLSRSGINFKNAFVTLSICSPSRAALLTGRYGSANGVTTYNKNPTINDDERTIPDYFNDVGYQTAMVGKWHLENSPKDIGFDFYSYFISNGSWYNRKVFEQGEEKTASGFIEDYNAAQAIEFLKNRNNHEPFVLFLNPQLPHLDHNHEWDARKETIKKYENINLDPPQDWKDDLSGKPPYLKTGRHRQLAVDYGYRDRDTLANLTKRYYAAITDMDTALGRVFQYVDQEGLDENTYIFVLSDNGWFIGDHMFTSKVLAYEESIRVPFFVNGPNIEPGTNEHMVLNIDILPTLMELADIEIPNKIHGRSLLPLLQHEEKIQWRDRFYYEAPEPQLGSWPLHAVRTQRYKYIRTYELNDRDKIAYEELYDLDSDPHELTNVIDDEKYRSVVKELSRDMDSLRGKFNN</sequence>
<reference evidence="6 7" key="1">
    <citation type="submission" date="2016-11" db="EMBL/GenBank/DDBJ databases">
        <authorList>
            <person name="Jaros S."/>
            <person name="Januszkiewicz K."/>
            <person name="Wedrychowicz H."/>
        </authorList>
    </citation>
    <scope>NUCLEOTIDE SEQUENCE [LARGE SCALE GENOMIC DNA]</scope>
    <source>
        <strain evidence="6 7">DSM 21986</strain>
    </source>
</reference>
<dbReference type="Gene3D" id="3.40.720.10">
    <property type="entry name" value="Alkaline Phosphatase, subunit A"/>
    <property type="match status" value="1"/>
</dbReference>
<dbReference type="AlphaFoldDB" id="A0A1M5EY33"/>
<dbReference type="SUPFAM" id="SSF53649">
    <property type="entry name" value="Alkaline phosphatase-like"/>
    <property type="match status" value="1"/>
</dbReference>
<evidence type="ECO:0000256" key="4">
    <source>
        <dbReference type="ARBA" id="ARBA00022837"/>
    </source>
</evidence>
<dbReference type="InterPro" id="IPR024607">
    <property type="entry name" value="Sulfatase_CS"/>
</dbReference>
<accession>A0A1M5EY33</accession>
<dbReference type="EMBL" id="FQUS01000014">
    <property type="protein sequence ID" value="SHF84210.1"/>
    <property type="molecule type" value="Genomic_DNA"/>
</dbReference>
<protein>
    <submittedName>
        <fullName evidence="6">N-acetylglucosamine-6-sulfatase</fullName>
    </submittedName>
</protein>
<evidence type="ECO:0000313" key="7">
    <source>
        <dbReference type="Proteomes" id="UP000184041"/>
    </source>
</evidence>
<dbReference type="STRING" id="1194090.SAMN05443144_1143"/>
<keyword evidence="7" id="KW-1185">Reference proteome</keyword>
<name>A0A1M5EY33_9BACT</name>
<dbReference type="PROSITE" id="PS00523">
    <property type="entry name" value="SULFATASE_1"/>
    <property type="match status" value="1"/>
</dbReference>
<dbReference type="InterPro" id="IPR000917">
    <property type="entry name" value="Sulfatase_N"/>
</dbReference>
<keyword evidence="2" id="KW-0479">Metal-binding</keyword>
<dbReference type="Proteomes" id="UP000184041">
    <property type="component" value="Unassembled WGS sequence"/>
</dbReference>
<dbReference type="GO" id="GO:0004065">
    <property type="term" value="F:arylsulfatase activity"/>
    <property type="evidence" value="ECO:0007669"/>
    <property type="project" value="TreeGrafter"/>
</dbReference>
<keyword evidence="4" id="KW-0106">Calcium</keyword>
<evidence type="ECO:0000259" key="5">
    <source>
        <dbReference type="Pfam" id="PF00884"/>
    </source>
</evidence>
<feature type="domain" description="Sulfatase N-terminal" evidence="5">
    <location>
        <begin position="12"/>
        <end position="339"/>
    </location>
</feature>
<evidence type="ECO:0000256" key="1">
    <source>
        <dbReference type="ARBA" id="ARBA00008779"/>
    </source>
</evidence>
<dbReference type="InterPro" id="IPR050738">
    <property type="entry name" value="Sulfatase"/>
</dbReference>